<dbReference type="EMBL" id="CACRTG010000002">
    <property type="protein sequence ID" value="VYS86531.1"/>
    <property type="molecule type" value="Genomic_DNA"/>
</dbReference>
<feature type="transmembrane region" description="Helical" evidence="1">
    <location>
        <begin position="109"/>
        <end position="127"/>
    </location>
</feature>
<dbReference type="AlphaFoldDB" id="A0A6N2S2R3"/>
<gene>
    <name evidence="2" type="ORF">CNLFYP112_01097</name>
</gene>
<feature type="transmembrane region" description="Helical" evidence="1">
    <location>
        <begin position="169"/>
        <end position="189"/>
    </location>
</feature>
<sequence>MSAVWEICKDVLIDGARMIPFLLFAFLLIELVEKYTGEKRDRILMKGNKAGPIIGALFGCIPQCGFSVVAANLYAERLVSVGTLLAVFMSTSDEAIIVMLGYPKSGGKILTILGLKVVIAIVVGYLVDLFCKRKRFSVKQESVWEERGCSCCGGHDGILKAVVSHSLKTLLYIMLFSMVLNVVIEGIGIERIQEILMNDSPFQIILSASVGLIPNCASSILITELYMKGVLALPAVMAGLLASGGMGLIVLWKNNRDKKENLKITAMLYIGSIVIGVILQILFIGMKY</sequence>
<protein>
    <recommendedName>
        <fullName evidence="3">Permease</fullName>
    </recommendedName>
</protein>
<keyword evidence="1" id="KW-1133">Transmembrane helix</keyword>
<evidence type="ECO:0008006" key="3">
    <source>
        <dbReference type="Google" id="ProtNLM"/>
    </source>
</evidence>
<reference evidence="2" key="1">
    <citation type="submission" date="2019-11" db="EMBL/GenBank/DDBJ databases">
        <authorList>
            <person name="Feng L."/>
        </authorList>
    </citation>
    <scope>NUCLEOTIDE SEQUENCE</scope>
    <source>
        <strain evidence="2">CnexileLFYP112</strain>
    </source>
</reference>
<feature type="transmembrane region" description="Helical" evidence="1">
    <location>
        <begin position="229"/>
        <end position="252"/>
    </location>
</feature>
<feature type="transmembrane region" description="Helical" evidence="1">
    <location>
        <begin position="53"/>
        <end position="75"/>
    </location>
</feature>
<feature type="transmembrane region" description="Helical" evidence="1">
    <location>
        <begin position="12"/>
        <end position="32"/>
    </location>
</feature>
<accession>A0A6N2S2R3</accession>
<dbReference type="InterPro" id="IPR021552">
    <property type="entry name" value="ArsP_2"/>
</dbReference>
<dbReference type="Pfam" id="PF11449">
    <property type="entry name" value="ArsP_2"/>
    <property type="match status" value="2"/>
</dbReference>
<proteinExistence type="predicted"/>
<keyword evidence="1" id="KW-0812">Transmembrane</keyword>
<evidence type="ECO:0000313" key="2">
    <source>
        <dbReference type="EMBL" id="VYS86531.1"/>
    </source>
</evidence>
<keyword evidence="1" id="KW-0472">Membrane</keyword>
<feature type="transmembrane region" description="Helical" evidence="1">
    <location>
        <begin position="264"/>
        <end position="286"/>
    </location>
</feature>
<name>A0A6N2S2R3_9FIRM</name>
<dbReference type="NCBIfam" id="NF037962">
    <property type="entry name" value="arsenic_eff"/>
    <property type="match status" value="1"/>
</dbReference>
<organism evidence="2">
    <name type="scientific">[Clostridium] nexile</name>
    <dbReference type="NCBI Taxonomy" id="29361"/>
    <lineage>
        <taxon>Bacteria</taxon>
        <taxon>Bacillati</taxon>
        <taxon>Bacillota</taxon>
        <taxon>Clostridia</taxon>
        <taxon>Lachnospirales</taxon>
        <taxon>Lachnospiraceae</taxon>
        <taxon>Tyzzerella</taxon>
    </lineage>
</organism>
<evidence type="ECO:0000256" key="1">
    <source>
        <dbReference type="SAM" id="Phobius"/>
    </source>
</evidence>